<protein>
    <submittedName>
        <fullName evidence="1">Uncharacterized protein</fullName>
    </submittedName>
</protein>
<dbReference type="EMBL" id="WJBH02000009">
    <property type="protein sequence ID" value="KAI9553216.1"/>
    <property type="molecule type" value="Genomic_DNA"/>
</dbReference>
<dbReference type="Proteomes" id="UP000820818">
    <property type="component" value="Linkage Group LG9"/>
</dbReference>
<proteinExistence type="predicted"/>
<name>A0AAD5PMN1_9CRUS</name>
<keyword evidence="2" id="KW-1185">Reference proteome</keyword>
<organism evidence="1 2">
    <name type="scientific">Daphnia sinensis</name>
    <dbReference type="NCBI Taxonomy" id="1820382"/>
    <lineage>
        <taxon>Eukaryota</taxon>
        <taxon>Metazoa</taxon>
        <taxon>Ecdysozoa</taxon>
        <taxon>Arthropoda</taxon>
        <taxon>Crustacea</taxon>
        <taxon>Branchiopoda</taxon>
        <taxon>Diplostraca</taxon>
        <taxon>Cladocera</taxon>
        <taxon>Anomopoda</taxon>
        <taxon>Daphniidae</taxon>
        <taxon>Daphnia</taxon>
        <taxon>Daphnia similis group</taxon>
    </lineage>
</organism>
<sequence length="70" mass="8298">MFCLPEFKYTKKLQSRRTHSRYLGCLMRLNGANVIQDYNKGERWRSGNVLLMQAFHKHIRIVGLEEVPDC</sequence>
<accession>A0AAD5PMN1</accession>
<gene>
    <name evidence="1" type="ORF">GHT06_021111</name>
</gene>
<evidence type="ECO:0000313" key="1">
    <source>
        <dbReference type="EMBL" id="KAI9553216.1"/>
    </source>
</evidence>
<dbReference type="AlphaFoldDB" id="A0AAD5PMN1"/>
<evidence type="ECO:0000313" key="2">
    <source>
        <dbReference type="Proteomes" id="UP000820818"/>
    </source>
</evidence>
<reference evidence="1 2" key="1">
    <citation type="submission" date="2022-05" db="EMBL/GenBank/DDBJ databases">
        <title>A multi-omics perspective on studying reproductive biology in Daphnia sinensis.</title>
        <authorList>
            <person name="Jia J."/>
        </authorList>
    </citation>
    <scope>NUCLEOTIDE SEQUENCE [LARGE SCALE GENOMIC DNA]</scope>
    <source>
        <strain evidence="1 2">WSL</strain>
    </source>
</reference>
<comment type="caution">
    <text evidence="1">The sequence shown here is derived from an EMBL/GenBank/DDBJ whole genome shotgun (WGS) entry which is preliminary data.</text>
</comment>